<name>A0AAV8F9R9_9POAL</name>
<organism evidence="17 18">
    <name type="scientific">Rhynchospora pubera</name>
    <dbReference type="NCBI Taxonomy" id="906938"/>
    <lineage>
        <taxon>Eukaryota</taxon>
        <taxon>Viridiplantae</taxon>
        <taxon>Streptophyta</taxon>
        <taxon>Embryophyta</taxon>
        <taxon>Tracheophyta</taxon>
        <taxon>Spermatophyta</taxon>
        <taxon>Magnoliopsida</taxon>
        <taxon>Liliopsida</taxon>
        <taxon>Poales</taxon>
        <taxon>Cyperaceae</taxon>
        <taxon>Cyperoideae</taxon>
        <taxon>Rhynchosporeae</taxon>
        <taxon>Rhynchospora</taxon>
    </lineage>
</organism>
<keyword evidence="8" id="KW-0547">Nucleotide-binding</keyword>
<keyword evidence="13" id="KW-0675">Receptor</keyword>
<protein>
    <submittedName>
        <fullName evidence="17">Leucine-rich repeat protein kinase family protein</fullName>
    </submittedName>
</protein>
<dbReference type="Gene3D" id="1.10.510.10">
    <property type="entry name" value="Transferase(Phosphotransferase) domain 1"/>
    <property type="match status" value="1"/>
</dbReference>
<dbReference type="AlphaFoldDB" id="A0AAV8F9R9"/>
<evidence type="ECO:0000256" key="11">
    <source>
        <dbReference type="ARBA" id="ARBA00022989"/>
    </source>
</evidence>
<keyword evidence="4" id="KW-0433">Leucine-rich repeat</keyword>
<keyword evidence="6 15" id="KW-0812">Transmembrane</keyword>
<accession>A0AAV8F9R9</accession>
<dbReference type="InterPro" id="IPR032675">
    <property type="entry name" value="LRR_dom_sf"/>
</dbReference>
<evidence type="ECO:0000256" key="4">
    <source>
        <dbReference type="ARBA" id="ARBA00022614"/>
    </source>
</evidence>
<evidence type="ECO:0000313" key="18">
    <source>
        <dbReference type="Proteomes" id="UP001140206"/>
    </source>
</evidence>
<comment type="caution">
    <text evidence="17">The sequence shown here is derived from an EMBL/GenBank/DDBJ whole genome shotgun (WGS) entry which is preliminary data.</text>
</comment>
<feature type="transmembrane region" description="Helical" evidence="15">
    <location>
        <begin position="199"/>
        <end position="223"/>
    </location>
</feature>
<evidence type="ECO:0000256" key="3">
    <source>
        <dbReference type="ARBA" id="ARBA00022553"/>
    </source>
</evidence>
<dbReference type="InterPro" id="IPR001245">
    <property type="entry name" value="Ser-Thr/Tyr_kinase_cat_dom"/>
</dbReference>
<dbReference type="GO" id="GO:0005524">
    <property type="term" value="F:ATP binding"/>
    <property type="evidence" value="ECO:0007669"/>
    <property type="project" value="UniProtKB-KW"/>
</dbReference>
<dbReference type="Gene3D" id="3.30.200.20">
    <property type="entry name" value="Phosphorylase Kinase, domain 1"/>
    <property type="match status" value="1"/>
</dbReference>
<dbReference type="InterPro" id="IPR008271">
    <property type="entry name" value="Ser/Thr_kinase_AS"/>
</dbReference>
<evidence type="ECO:0000313" key="17">
    <source>
        <dbReference type="EMBL" id="KAJ4787503.1"/>
    </source>
</evidence>
<evidence type="ECO:0000256" key="2">
    <source>
        <dbReference type="ARBA" id="ARBA00022527"/>
    </source>
</evidence>
<keyword evidence="7" id="KW-0677">Repeat</keyword>
<evidence type="ECO:0000256" key="15">
    <source>
        <dbReference type="SAM" id="Phobius"/>
    </source>
</evidence>
<reference evidence="17" key="1">
    <citation type="submission" date="2022-08" db="EMBL/GenBank/DDBJ databases">
        <authorList>
            <person name="Marques A."/>
        </authorList>
    </citation>
    <scope>NUCLEOTIDE SEQUENCE</scope>
    <source>
        <strain evidence="17">RhyPub2mFocal</strain>
        <tissue evidence="17">Leaves</tissue>
    </source>
</reference>
<feature type="compositionally biased region" description="Polar residues" evidence="14">
    <location>
        <begin position="580"/>
        <end position="596"/>
    </location>
</feature>
<dbReference type="InterPro" id="IPR000719">
    <property type="entry name" value="Prot_kinase_dom"/>
</dbReference>
<proteinExistence type="predicted"/>
<keyword evidence="5" id="KW-0808">Transferase</keyword>
<evidence type="ECO:0000256" key="6">
    <source>
        <dbReference type="ARBA" id="ARBA00022692"/>
    </source>
</evidence>
<evidence type="ECO:0000256" key="10">
    <source>
        <dbReference type="ARBA" id="ARBA00022840"/>
    </source>
</evidence>
<dbReference type="InterPro" id="IPR001611">
    <property type="entry name" value="Leu-rich_rpt"/>
</dbReference>
<evidence type="ECO:0000256" key="8">
    <source>
        <dbReference type="ARBA" id="ARBA00022741"/>
    </source>
</evidence>
<dbReference type="FunFam" id="3.30.200.20:FF:000039">
    <property type="entry name" value="receptor-like protein kinase FERONIA"/>
    <property type="match status" value="1"/>
</dbReference>
<dbReference type="Pfam" id="PF00560">
    <property type="entry name" value="LRR_1"/>
    <property type="match status" value="1"/>
</dbReference>
<dbReference type="SUPFAM" id="SSF52058">
    <property type="entry name" value="L domain-like"/>
    <property type="match status" value="1"/>
</dbReference>
<comment type="subcellular location">
    <subcellularLocation>
        <location evidence="1">Membrane</location>
        <topology evidence="1">Single-pass membrane protein</topology>
    </subcellularLocation>
</comment>
<sequence length="622" mass="68593">MATTNSTLPPLLNAVELYVVTPATGIPTYSGDVTAINRIKANYQVNKNWSGDPCVPNEFSWTGVTCADYDNIPRITSLNLSSSGLTGVIVSSFGNLSTLKSLLTGRRMDVEDTVLSSRPATRRCGTDLSYNDLSGDLPTFLDQLSALTYLDITGNSKISTTLPSGLQKRNQDGNLTFRFGNAPSTLAPSNNNKKKKSPAIIIAAIGVIVLLLIAAAIMTVVWFKKRKSNQLNTAKRNESNRSPPEADNHVQHYANTPETNAQVKNAGHNYANVSNEARERMWDFKNRRFSYNDLIRITNNFQNNIGTRGFGSVYVGELENGTQVAVKRRSDSSSQGVKEFLAEAQNLTRVHHKNLVSLIGYCTDRDCMALVYEYVQEGTLQEKLTDNARPLTWKQRVRIAMESALGLEYLHKACNPPLIHRDVKTSNILLNVNLEAKIADFGLSRAFNNGISSHVSTAILTPGYLDPEYYSLYQLSEKSDVFSFGIVLLEIITGQPPIIGSPEGGHVTHWVSEKLSRGDIQSIIDPRMHGQYDINSVWKVTDLARKCTENSSANRPTMDVVVMELKESLDLEISTEGTRDGSTSNTYPHNHSRNNNFVSDVSQNSAFEMAYIGDPAPGPSAR</sequence>
<dbReference type="Proteomes" id="UP001140206">
    <property type="component" value="Chromosome 2"/>
</dbReference>
<keyword evidence="3" id="KW-0597">Phosphoprotein</keyword>
<dbReference type="GO" id="GO:0016020">
    <property type="term" value="C:membrane"/>
    <property type="evidence" value="ECO:0007669"/>
    <property type="project" value="UniProtKB-SubCell"/>
</dbReference>
<dbReference type="EMBL" id="JAMFTS010000002">
    <property type="protein sequence ID" value="KAJ4787503.1"/>
    <property type="molecule type" value="Genomic_DNA"/>
</dbReference>
<feature type="compositionally biased region" description="Basic and acidic residues" evidence="14">
    <location>
        <begin position="235"/>
        <end position="250"/>
    </location>
</feature>
<evidence type="ECO:0000256" key="14">
    <source>
        <dbReference type="SAM" id="MobiDB-lite"/>
    </source>
</evidence>
<dbReference type="PANTHER" id="PTHR45631:SF202">
    <property type="entry name" value="SENESCENCE-INDUCED RECEPTOR-LIKE SERINE_THREONINE-PROTEIN KINASE"/>
    <property type="match status" value="1"/>
</dbReference>
<evidence type="ECO:0000256" key="13">
    <source>
        <dbReference type="ARBA" id="ARBA00023170"/>
    </source>
</evidence>
<feature type="region of interest" description="Disordered" evidence="14">
    <location>
        <begin position="231"/>
        <end position="251"/>
    </location>
</feature>
<evidence type="ECO:0000256" key="9">
    <source>
        <dbReference type="ARBA" id="ARBA00022777"/>
    </source>
</evidence>
<dbReference type="SUPFAM" id="SSF56112">
    <property type="entry name" value="Protein kinase-like (PK-like)"/>
    <property type="match status" value="1"/>
</dbReference>
<feature type="domain" description="Protein kinase" evidence="16">
    <location>
        <begin position="299"/>
        <end position="569"/>
    </location>
</feature>
<keyword evidence="9 17" id="KW-0418">Kinase</keyword>
<dbReference type="SMART" id="SM00220">
    <property type="entry name" value="S_TKc"/>
    <property type="match status" value="1"/>
</dbReference>
<dbReference type="FunFam" id="1.10.510.10:FF:000146">
    <property type="entry name" value="LRR receptor-like serine/threonine-protein kinase IOS1"/>
    <property type="match status" value="1"/>
</dbReference>
<evidence type="ECO:0000259" key="16">
    <source>
        <dbReference type="PROSITE" id="PS50011"/>
    </source>
</evidence>
<dbReference type="InterPro" id="IPR011009">
    <property type="entry name" value="Kinase-like_dom_sf"/>
</dbReference>
<keyword evidence="12 15" id="KW-0472">Membrane</keyword>
<keyword evidence="11 15" id="KW-1133">Transmembrane helix</keyword>
<gene>
    <name evidence="17" type="ORF">LUZ62_038749</name>
</gene>
<dbReference type="PROSITE" id="PS00108">
    <property type="entry name" value="PROTEIN_KINASE_ST"/>
    <property type="match status" value="1"/>
</dbReference>
<evidence type="ECO:0000256" key="1">
    <source>
        <dbReference type="ARBA" id="ARBA00004167"/>
    </source>
</evidence>
<dbReference type="Pfam" id="PF07714">
    <property type="entry name" value="PK_Tyr_Ser-Thr"/>
    <property type="match status" value="1"/>
</dbReference>
<dbReference type="Gene3D" id="3.80.10.10">
    <property type="entry name" value="Ribonuclease Inhibitor"/>
    <property type="match status" value="1"/>
</dbReference>
<evidence type="ECO:0000256" key="7">
    <source>
        <dbReference type="ARBA" id="ARBA00022737"/>
    </source>
</evidence>
<keyword evidence="10" id="KW-0067">ATP-binding</keyword>
<keyword evidence="2" id="KW-0723">Serine/threonine-protein kinase</keyword>
<dbReference type="PANTHER" id="PTHR45631">
    <property type="entry name" value="OS07G0107800 PROTEIN-RELATED"/>
    <property type="match status" value="1"/>
</dbReference>
<dbReference type="PROSITE" id="PS50011">
    <property type="entry name" value="PROTEIN_KINASE_DOM"/>
    <property type="match status" value="1"/>
</dbReference>
<feature type="region of interest" description="Disordered" evidence="14">
    <location>
        <begin position="572"/>
        <end position="596"/>
    </location>
</feature>
<evidence type="ECO:0000256" key="12">
    <source>
        <dbReference type="ARBA" id="ARBA00023136"/>
    </source>
</evidence>
<dbReference type="GO" id="GO:0004674">
    <property type="term" value="F:protein serine/threonine kinase activity"/>
    <property type="evidence" value="ECO:0007669"/>
    <property type="project" value="UniProtKB-KW"/>
</dbReference>
<evidence type="ECO:0000256" key="5">
    <source>
        <dbReference type="ARBA" id="ARBA00022679"/>
    </source>
</evidence>
<keyword evidence="18" id="KW-1185">Reference proteome</keyword>